<evidence type="ECO:0000313" key="1">
    <source>
        <dbReference type="EMBL" id="QIG68175.1"/>
    </source>
</evidence>
<organism evidence="1 2">
    <name type="scientific">Rhizobium phage RHph_Y68</name>
    <dbReference type="NCBI Taxonomy" id="2509787"/>
    <lineage>
        <taxon>Viruses</taxon>
        <taxon>Duplodnaviria</taxon>
        <taxon>Heunggongvirae</taxon>
        <taxon>Uroviricota</taxon>
        <taxon>Caudoviricetes</taxon>
        <taxon>Pootjesviridae</taxon>
        <taxon>Staniewskivirinae</taxon>
        <taxon>Trinifflemingvirus</taxon>
        <taxon>Trinifflemingvirus Y68</taxon>
    </lineage>
</organism>
<keyword evidence="2" id="KW-1185">Reference proteome</keyword>
<name>A0A7S5URT2_9CAUD</name>
<dbReference type="EMBL" id="MN988486">
    <property type="protein sequence ID" value="QIG68175.1"/>
    <property type="molecule type" value="Genomic_DNA"/>
</dbReference>
<accession>A0A7S5URT2</accession>
<reference evidence="1" key="1">
    <citation type="submission" date="2020-01" db="EMBL/GenBank/DDBJ databases">
        <title>Patterns of diversity and host range of bacteriophage communities associated with bean-nodulatin bacteria.</title>
        <authorList>
            <person name="Vann Cauwenberghe J."/>
            <person name="Santamaria R.I."/>
            <person name="Bustos P."/>
            <person name="Juarez S."/>
            <person name="Gonzalez V."/>
        </authorList>
    </citation>
    <scope>NUCLEOTIDE SEQUENCE</scope>
</reference>
<protein>
    <submittedName>
        <fullName evidence="1">Uncharacterized protein</fullName>
    </submittedName>
</protein>
<gene>
    <name evidence="1" type="ORF">EVB55_240</name>
</gene>
<proteinExistence type="predicted"/>
<sequence length="63" mass="7515">MSKTVSHSSLIDDEGRVYNFEEIGETSWISRLFGKKKWYRYRAVCHIGGFFEVSTEYFDERPE</sequence>
<evidence type="ECO:0000313" key="2">
    <source>
        <dbReference type="Proteomes" id="UP000605518"/>
    </source>
</evidence>
<dbReference type="Proteomes" id="UP000605518">
    <property type="component" value="Segment"/>
</dbReference>